<accession>A0A8B0SUC6</accession>
<name>A0A8B0SUC6_KLEPN</name>
<evidence type="ECO:0000313" key="1">
    <source>
        <dbReference type="EMBL" id="QTX14629.1"/>
    </source>
</evidence>
<geneLocation type="plasmid" evidence="1">
    <name>p17-15-vir-like</name>
</geneLocation>
<keyword evidence="1" id="KW-0614">Plasmid</keyword>
<sequence length="37" mass="4094">MLMAEACNIGLEPLIRSNVPALTRHRLNWTKSELSAG</sequence>
<organism evidence="1">
    <name type="scientific">Klebsiella pneumoniae</name>
    <dbReference type="NCBI Taxonomy" id="573"/>
    <lineage>
        <taxon>Bacteria</taxon>
        <taxon>Pseudomonadati</taxon>
        <taxon>Pseudomonadota</taxon>
        <taxon>Gammaproteobacteria</taxon>
        <taxon>Enterobacterales</taxon>
        <taxon>Enterobacteriaceae</taxon>
        <taxon>Klebsiella/Raoultella group</taxon>
        <taxon>Klebsiella</taxon>
        <taxon>Klebsiella pneumoniae complex</taxon>
    </lineage>
</organism>
<reference evidence="1" key="1">
    <citation type="submission" date="2020-01" db="EMBL/GenBank/DDBJ databases">
        <authorList>
            <person name="Qin S."/>
        </authorList>
    </citation>
    <scope>NUCLEOTIDE SEQUENCE</scope>
    <source>
        <strain evidence="1">CVir17-16-YZ6g</strain>
        <plasmid evidence="1">p17-15-vir-like</plasmid>
    </source>
</reference>
<dbReference type="AlphaFoldDB" id="A0A8B0SUC6"/>
<proteinExistence type="predicted"/>
<protein>
    <submittedName>
        <fullName evidence="1">Mobile element protein</fullName>
    </submittedName>
</protein>
<dbReference type="EMBL" id="MN956836">
    <property type="protein sequence ID" value="QTX14629.1"/>
    <property type="molecule type" value="Genomic_DNA"/>
</dbReference>